<comment type="caution">
    <text evidence="6">The sequence shown here is derived from an EMBL/GenBank/DDBJ whole genome shotgun (WGS) entry which is preliminary data.</text>
</comment>
<dbReference type="InterPro" id="IPR000380">
    <property type="entry name" value="Topo_IA"/>
</dbReference>
<dbReference type="GO" id="GO:0006310">
    <property type="term" value="P:DNA recombination"/>
    <property type="evidence" value="ECO:0007669"/>
    <property type="project" value="TreeGrafter"/>
</dbReference>
<reference evidence="6" key="1">
    <citation type="journal article" date="2014" name="Front. Microbiol.">
        <title>High frequency of phylogenetically diverse reductive dehalogenase-homologous genes in deep subseafloor sedimentary metagenomes.</title>
        <authorList>
            <person name="Kawai M."/>
            <person name="Futagami T."/>
            <person name="Toyoda A."/>
            <person name="Takaki Y."/>
            <person name="Nishi S."/>
            <person name="Hori S."/>
            <person name="Arai W."/>
            <person name="Tsubouchi T."/>
            <person name="Morono Y."/>
            <person name="Uchiyama I."/>
            <person name="Ito T."/>
            <person name="Fujiyama A."/>
            <person name="Inagaki F."/>
            <person name="Takami H."/>
        </authorList>
    </citation>
    <scope>NUCLEOTIDE SEQUENCE</scope>
    <source>
        <strain evidence="6">Expedition CK06-06</strain>
    </source>
</reference>
<sequence length="212" mass="24673">HLGTKATRSSILETLYHRGYIKDKKIEATPLGMSLIETMEKHSPIIIDEKLTRTFEDEMEQIQNSKKDLDKKEQKVVEEAKDTITKIAKQFEEHEKEIGIELLVANVKLREQQREENRLNICPVCKKGNLIVTYSKKTERHFVACDSYPRCKTTFSLPPNGSIKRAEKVCDQCGFPKLLLLKRGKKPWTFCFNPECATNKERIEKYKKRKEG</sequence>
<keyword evidence="4" id="KW-0175">Coiled coil</keyword>
<accession>X1LIN6</accession>
<feature type="non-terminal residue" evidence="6">
    <location>
        <position position="1"/>
    </location>
</feature>
<dbReference type="Pfam" id="PF01131">
    <property type="entry name" value="Topoisom_bac"/>
    <property type="match status" value="1"/>
</dbReference>
<evidence type="ECO:0000256" key="2">
    <source>
        <dbReference type="ARBA" id="ARBA00022833"/>
    </source>
</evidence>
<evidence type="ECO:0000256" key="1">
    <source>
        <dbReference type="ARBA" id="ARBA00022723"/>
    </source>
</evidence>
<dbReference type="Gene3D" id="1.10.460.10">
    <property type="entry name" value="Topoisomerase I, domain 2"/>
    <property type="match status" value="1"/>
</dbReference>
<dbReference type="Pfam" id="PF01396">
    <property type="entry name" value="Zn_ribbon_Top1"/>
    <property type="match status" value="2"/>
</dbReference>
<dbReference type="GO" id="GO:0006281">
    <property type="term" value="P:DNA repair"/>
    <property type="evidence" value="ECO:0007669"/>
    <property type="project" value="TreeGrafter"/>
</dbReference>
<keyword evidence="3" id="KW-0413">Isomerase</keyword>
<protein>
    <recommendedName>
        <fullName evidence="5">Topo IA-type catalytic domain-containing protein</fullName>
    </recommendedName>
</protein>
<dbReference type="AlphaFoldDB" id="X1LIN6"/>
<evidence type="ECO:0000259" key="5">
    <source>
        <dbReference type="PROSITE" id="PS52039"/>
    </source>
</evidence>
<dbReference type="InterPro" id="IPR013497">
    <property type="entry name" value="Topo_IA_cen"/>
</dbReference>
<gene>
    <name evidence="6" type="ORF">S06H3_22548</name>
</gene>
<dbReference type="InterPro" id="IPR023405">
    <property type="entry name" value="Topo_IA_core_domain"/>
</dbReference>
<dbReference type="GO" id="GO:0003917">
    <property type="term" value="F:DNA topoisomerase type I (single strand cut, ATP-independent) activity"/>
    <property type="evidence" value="ECO:0007669"/>
    <property type="project" value="InterPro"/>
</dbReference>
<name>X1LIN6_9ZZZZ</name>
<evidence type="ECO:0000313" key="6">
    <source>
        <dbReference type="EMBL" id="GAI02245.1"/>
    </source>
</evidence>
<dbReference type="GO" id="GO:0005694">
    <property type="term" value="C:chromosome"/>
    <property type="evidence" value="ECO:0007669"/>
    <property type="project" value="InterPro"/>
</dbReference>
<dbReference type="GO" id="GO:0003677">
    <property type="term" value="F:DNA binding"/>
    <property type="evidence" value="ECO:0007669"/>
    <property type="project" value="InterPro"/>
</dbReference>
<dbReference type="InterPro" id="IPR013498">
    <property type="entry name" value="Topo_IA_Znf"/>
</dbReference>
<keyword evidence="1" id="KW-0479">Metal-binding</keyword>
<proteinExistence type="predicted"/>
<keyword evidence="2" id="KW-0862">Zinc</keyword>
<evidence type="ECO:0000256" key="4">
    <source>
        <dbReference type="SAM" id="Coils"/>
    </source>
</evidence>
<dbReference type="InterPro" id="IPR013824">
    <property type="entry name" value="Topo_IA_cen_sub1"/>
</dbReference>
<dbReference type="PROSITE" id="PS52039">
    <property type="entry name" value="TOPO_IA_2"/>
    <property type="match status" value="1"/>
</dbReference>
<dbReference type="PANTHER" id="PTHR11390">
    <property type="entry name" value="PROKARYOTIC DNA TOPOISOMERASE"/>
    <property type="match status" value="1"/>
</dbReference>
<feature type="domain" description="Topo IA-type catalytic" evidence="5">
    <location>
        <begin position="1"/>
        <end position="85"/>
    </location>
</feature>
<dbReference type="EMBL" id="BARV01012072">
    <property type="protein sequence ID" value="GAI02245.1"/>
    <property type="molecule type" value="Genomic_DNA"/>
</dbReference>
<evidence type="ECO:0000256" key="3">
    <source>
        <dbReference type="ARBA" id="ARBA00023235"/>
    </source>
</evidence>
<dbReference type="SUPFAM" id="SSF56712">
    <property type="entry name" value="Prokaryotic type I DNA topoisomerase"/>
    <property type="match status" value="1"/>
</dbReference>
<dbReference type="PANTHER" id="PTHR11390:SF26">
    <property type="entry name" value="DNA TOPOISOMERASE 1"/>
    <property type="match status" value="1"/>
</dbReference>
<feature type="coiled-coil region" evidence="4">
    <location>
        <begin position="52"/>
        <end position="97"/>
    </location>
</feature>
<dbReference type="GO" id="GO:0046872">
    <property type="term" value="F:metal ion binding"/>
    <property type="evidence" value="ECO:0007669"/>
    <property type="project" value="UniProtKB-KW"/>
</dbReference>
<organism evidence="6">
    <name type="scientific">marine sediment metagenome</name>
    <dbReference type="NCBI Taxonomy" id="412755"/>
    <lineage>
        <taxon>unclassified sequences</taxon>
        <taxon>metagenomes</taxon>
        <taxon>ecological metagenomes</taxon>
    </lineage>
</organism>
<dbReference type="GO" id="GO:0006265">
    <property type="term" value="P:DNA topological change"/>
    <property type="evidence" value="ECO:0007669"/>
    <property type="project" value="InterPro"/>
</dbReference>